<evidence type="ECO:0000256" key="2">
    <source>
        <dbReference type="ARBA" id="ARBA00022679"/>
    </source>
</evidence>
<evidence type="ECO:0000313" key="3">
    <source>
        <dbReference type="EMBL" id="KKP69831.1"/>
    </source>
</evidence>
<organism evidence="3 4">
    <name type="scientific">candidate division CPR3 bacterium GW2011_GWF2_35_18</name>
    <dbReference type="NCBI Taxonomy" id="1618350"/>
    <lineage>
        <taxon>Bacteria</taxon>
        <taxon>Bacteria division CPR3</taxon>
    </lineage>
</organism>
<dbReference type="Pfam" id="PF01075">
    <property type="entry name" value="Glyco_transf_9"/>
    <property type="match status" value="1"/>
</dbReference>
<dbReference type="Proteomes" id="UP000034581">
    <property type="component" value="Unassembled WGS sequence"/>
</dbReference>
<gene>
    <name evidence="3" type="ORF">UR67_C0003G0111</name>
</gene>
<dbReference type="PANTHER" id="PTHR30160">
    <property type="entry name" value="TETRAACYLDISACCHARIDE 4'-KINASE-RELATED"/>
    <property type="match status" value="1"/>
</dbReference>
<evidence type="ECO:0000256" key="1">
    <source>
        <dbReference type="ARBA" id="ARBA00022676"/>
    </source>
</evidence>
<reference evidence="3 4" key="1">
    <citation type="journal article" date="2015" name="Nature">
        <title>rRNA introns, odd ribosomes, and small enigmatic genomes across a large radiation of phyla.</title>
        <authorList>
            <person name="Brown C.T."/>
            <person name="Hug L.A."/>
            <person name="Thomas B.C."/>
            <person name="Sharon I."/>
            <person name="Castelle C.J."/>
            <person name="Singh A."/>
            <person name="Wilkins M.J."/>
            <person name="Williams K.H."/>
            <person name="Banfield J.F."/>
        </authorList>
    </citation>
    <scope>NUCLEOTIDE SEQUENCE [LARGE SCALE GENOMIC DNA]</scope>
</reference>
<evidence type="ECO:0000313" key="4">
    <source>
        <dbReference type="Proteomes" id="UP000034581"/>
    </source>
</evidence>
<dbReference type="AlphaFoldDB" id="A0A0G0C145"/>
<accession>A0A0G0C145</accession>
<sequence>MITKAITTDFPKESLKLLFLEADQVLVIQPPRLGLSIMTENFTMAVKKAISSFSTPKIPKLILCTAFTELFRNDPNFDLVITHEKYREFLREQKLSKKNLFVVDLTNDDHNKFLFEYDRMMKWPIKQRPYYSQVNFHWQNLPTGKGEENTIGSRYLILLEQIFGKNLFVKPRFPKVYLPKNSEEIYSKIVSEYNLNPNKCREISILYLTDNELKKIQEDWLVSLIEKLTKKKHNLEINIILHPNNIDKEWIKGMREKILKKQGFSLWRKKKLNFLSFNLSDLAVFLSKQQLVIGVNSGVLHLTNALGVKTISLQGPKSRHFISNYRWDNSIYPAADNCPYLTKTNTWKGKGLLTTCYYEGKCKKERNCISEISVDKVVEKAIEIL</sequence>
<dbReference type="STRING" id="1618350.UR67_C0003G0111"/>
<dbReference type="GO" id="GO:0005829">
    <property type="term" value="C:cytosol"/>
    <property type="evidence" value="ECO:0007669"/>
    <property type="project" value="TreeGrafter"/>
</dbReference>
<keyword evidence="1" id="KW-0328">Glycosyltransferase</keyword>
<proteinExistence type="predicted"/>
<dbReference type="InterPro" id="IPR051199">
    <property type="entry name" value="LPS_LOS_Heptosyltrfase"/>
</dbReference>
<dbReference type="GO" id="GO:0008713">
    <property type="term" value="F:ADP-heptose-lipopolysaccharide heptosyltransferase activity"/>
    <property type="evidence" value="ECO:0007669"/>
    <property type="project" value="TreeGrafter"/>
</dbReference>
<keyword evidence="2" id="KW-0808">Transferase</keyword>
<dbReference type="InterPro" id="IPR002201">
    <property type="entry name" value="Glyco_trans_9"/>
</dbReference>
<dbReference type="Gene3D" id="3.40.50.2000">
    <property type="entry name" value="Glycogen Phosphorylase B"/>
    <property type="match status" value="1"/>
</dbReference>
<protein>
    <submittedName>
        <fullName evidence="3">Uncharacterized protein</fullName>
    </submittedName>
</protein>
<dbReference type="SUPFAM" id="SSF53756">
    <property type="entry name" value="UDP-Glycosyltransferase/glycogen phosphorylase"/>
    <property type="match status" value="1"/>
</dbReference>
<dbReference type="GO" id="GO:0009244">
    <property type="term" value="P:lipopolysaccharide core region biosynthetic process"/>
    <property type="evidence" value="ECO:0007669"/>
    <property type="project" value="TreeGrafter"/>
</dbReference>
<dbReference type="EMBL" id="LBQB01000003">
    <property type="protein sequence ID" value="KKP69831.1"/>
    <property type="molecule type" value="Genomic_DNA"/>
</dbReference>
<comment type="caution">
    <text evidence="3">The sequence shown here is derived from an EMBL/GenBank/DDBJ whole genome shotgun (WGS) entry which is preliminary data.</text>
</comment>
<name>A0A0G0C145_UNCC3</name>